<protein>
    <submittedName>
        <fullName evidence="1">Uncharacterized protein</fullName>
    </submittedName>
</protein>
<gene>
    <name evidence="1" type="ORF">Taro_004089</name>
</gene>
<keyword evidence="2" id="KW-1185">Reference proteome</keyword>
<proteinExistence type="predicted"/>
<sequence>MEKEVHILKKPQAQKIRLACRQHQVSCRQPRIPVSNMVLKASFQ</sequence>
<dbReference type="Proteomes" id="UP000652761">
    <property type="component" value="Unassembled WGS sequence"/>
</dbReference>
<accession>A0A843TQL6</accession>
<dbReference type="AlphaFoldDB" id="A0A843TQL6"/>
<dbReference type="EMBL" id="NMUH01000108">
    <property type="protein sequence ID" value="MQL71740.1"/>
    <property type="molecule type" value="Genomic_DNA"/>
</dbReference>
<reference evidence="1" key="1">
    <citation type="submission" date="2017-07" db="EMBL/GenBank/DDBJ databases">
        <title>Taro Niue Genome Assembly and Annotation.</title>
        <authorList>
            <person name="Atibalentja N."/>
            <person name="Keating K."/>
            <person name="Fields C.J."/>
        </authorList>
    </citation>
    <scope>NUCLEOTIDE SEQUENCE</scope>
    <source>
        <strain evidence="1">Niue_2</strain>
        <tissue evidence="1">Leaf</tissue>
    </source>
</reference>
<evidence type="ECO:0000313" key="1">
    <source>
        <dbReference type="EMBL" id="MQL71740.1"/>
    </source>
</evidence>
<name>A0A843TQL6_COLES</name>
<evidence type="ECO:0000313" key="2">
    <source>
        <dbReference type="Proteomes" id="UP000652761"/>
    </source>
</evidence>
<organism evidence="1 2">
    <name type="scientific">Colocasia esculenta</name>
    <name type="common">Wild taro</name>
    <name type="synonym">Arum esculentum</name>
    <dbReference type="NCBI Taxonomy" id="4460"/>
    <lineage>
        <taxon>Eukaryota</taxon>
        <taxon>Viridiplantae</taxon>
        <taxon>Streptophyta</taxon>
        <taxon>Embryophyta</taxon>
        <taxon>Tracheophyta</taxon>
        <taxon>Spermatophyta</taxon>
        <taxon>Magnoliopsida</taxon>
        <taxon>Liliopsida</taxon>
        <taxon>Araceae</taxon>
        <taxon>Aroideae</taxon>
        <taxon>Colocasieae</taxon>
        <taxon>Colocasia</taxon>
    </lineage>
</organism>
<comment type="caution">
    <text evidence="1">The sequence shown here is derived from an EMBL/GenBank/DDBJ whole genome shotgun (WGS) entry which is preliminary data.</text>
</comment>